<reference evidence="2" key="1">
    <citation type="journal article" date="2021" name="Virus">
        <title>The discovery, distribution and diversity of DNA viruses associated with Drosophila melanogaster in Europe.</title>
        <authorList>
            <person name="Wallace M.A."/>
            <person name="Coffman K.A."/>
            <person name="Gilbert C."/>
            <person name="Ravindran S."/>
            <person name="Albery G.F."/>
            <person name="Abbott J."/>
            <person name="Argyridou E."/>
            <person name="Bellosta P."/>
            <person name="Betancourt A.J."/>
            <person name="Colinet H."/>
            <person name="Eric K."/>
            <person name="Glaser-Schmitt A."/>
            <person name="Grath S."/>
            <person name="Jelic M."/>
            <person name="Kankare M."/>
            <person name="Kozeretska I."/>
            <person name="Loeschcke V."/>
            <person name="Montchamp-Moreau C."/>
            <person name="Ometto L."/>
            <person name="Onder B.S."/>
            <person name="Orengo D.J."/>
            <person name="Parsch J."/>
            <person name="Pascual M."/>
            <person name="Patenkovic A."/>
            <person name="Puerma E."/>
            <person name="Ritchie M.G."/>
            <person name="Rota-Stabelli O."/>
            <person name="Schou M.F."/>
            <person name="Serga S.V."/>
            <person name="Stamenkovic-Radak M."/>
            <person name="Tanaskovic M."/>
            <person name="Veselinovic M.S."/>
            <person name="Vieira J."/>
            <person name="Vieira C.P."/>
            <person name="Kapun M."/>
            <person name="Flatt T."/>
            <person name="Gonzalez J."/>
            <person name="Staubach F."/>
            <person name="Obbard D.J."/>
        </authorList>
    </citation>
    <scope>NUCLEOTIDE SEQUENCE</scope>
    <source>
        <strain evidence="2">Filamentous_ES_Gim_15_30_pool</strain>
    </source>
</reference>
<keyword evidence="1" id="KW-0812">Transmembrane</keyword>
<proteinExistence type="predicted"/>
<evidence type="ECO:0000313" key="2">
    <source>
        <dbReference type="EMBL" id="QKN22474.1"/>
    </source>
</evidence>
<sequence length="570" mass="62788">MKLPILLYYLCVYTVKYSVSLEGSGSSEYIKDTIAEKNPVLISEHEKEIISFAEHTTENLKELNKDFVVVNVDATTQSTTNNNNYQENINSSTTILIRDTPSEDTSLPANLNTTGNDPFQNTSTTTIATLIKKISLLANVETTKDDPFQNTPTTTIATTHAIISKIISDEEKTGNDPFENVSPVEAAASLPADVEEKIKVVIDPTQSVSNLPPNNSMPYGNVITPSPPANANPLNNSTINLKSPTSNDTAPTTLPADVEKTKDDLFENAPATRISNDKKTESDPFQNTLTTTEHAIISTWLPMATTTTTTTTSKEQNGESFSNLFHLNDSQKINFVEPTTADPTQSVSSIHIPPPSNSTPYGNAINIVDPFQNSTINLKSMTPNDTDEHMRNSTTVSNLAISSQSESTAVVEITTATFGETATTAIATTTAKEASLQNKTLYLGAKKTHVNQTYSNIVEVRNQHDNVTQFSSDIRDANITNNKCAQLLAIGSKKDICDLVEVFMSNDVNVENFYDLLNNVIKRTALDLYNVYHFMILSFLFCANIIEILLIFILRKLYLCIMKRKRITLW</sequence>
<feature type="transmembrane region" description="Helical" evidence="1">
    <location>
        <begin position="531"/>
        <end position="554"/>
    </location>
</feature>
<keyword evidence="1" id="KW-0472">Membrane</keyword>
<gene>
    <name evidence="2" type="primary">ORF20</name>
</gene>
<keyword evidence="1" id="KW-1133">Transmembrane helix</keyword>
<accession>A0A6M9U003</accession>
<protein>
    <submittedName>
        <fullName evidence="2">Uncharacterized protein</fullName>
    </submittedName>
</protein>
<evidence type="ECO:0000256" key="1">
    <source>
        <dbReference type="SAM" id="Phobius"/>
    </source>
</evidence>
<name>A0A6M9U003_9VIRU</name>
<dbReference type="EMBL" id="MT496833">
    <property type="protein sequence ID" value="QKN22474.1"/>
    <property type="molecule type" value="Genomic_DNA"/>
</dbReference>
<organism evidence="2">
    <name type="scientific">Drosophila-associated filamentous virus</name>
    <dbReference type="NCBI Taxonomy" id="2743186"/>
    <lineage>
        <taxon>Viruses</taxon>
    </lineage>
</organism>